<sequence length="410" mass="46607">MCDTLVALPQRTRSGNLILGKNSDREPLEAQAIVHFPRKLTSQKEVQCTYISIPQAKETFEVILSKPFQMWGAEMGVNEFGLVIGNEAVFTNVKFDKKAVGLTGMDLLRLALERCKTANEALKTLVTLLNEYGQNACGGYQNQDFYYHNSFLIADPDQAYILETAGKSWAYRQVESLGSISNGLTIGEDYQEVHWEKEPRTIQKLFAGKHLNFREYFSDLLYTTAGRSKSRQACTLDFLSKREKLSVSDFFQGLRQHNHPEGEFDPKKATTGSICMHATGFTNPSDTTGSMVAEIRKDRATTVWLSGTSYPCLSLYLPVYFGTSIDSPVLSPGGNPDESLWWQAKKVHQIILKNYSKLQPDYRKRLDEIQQKWLEKDRELIEKSASNEELSRFSDSCLHQYLQFLREIQG</sequence>
<feature type="domain" description="Peptidase C45 hydrolase" evidence="1">
    <location>
        <begin position="45"/>
        <end position="146"/>
    </location>
</feature>
<dbReference type="AlphaFoldDB" id="A0A418PR84"/>
<evidence type="ECO:0000313" key="3">
    <source>
        <dbReference type="Proteomes" id="UP000283522"/>
    </source>
</evidence>
<dbReference type="GO" id="GO:0016805">
    <property type="term" value="F:dipeptidase activity"/>
    <property type="evidence" value="ECO:0007669"/>
    <property type="project" value="InterPro"/>
</dbReference>
<organism evidence="2 3">
    <name type="scientific">Algoriphagus lacus</name>
    <dbReference type="NCBI Taxonomy" id="2056311"/>
    <lineage>
        <taxon>Bacteria</taxon>
        <taxon>Pseudomonadati</taxon>
        <taxon>Bacteroidota</taxon>
        <taxon>Cytophagia</taxon>
        <taxon>Cytophagales</taxon>
        <taxon>Cyclobacteriaceae</taxon>
        <taxon>Algoriphagus</taxon>
    </lineage>
</organism>
<dbReference type="InterPro" id="IPR005079">
    <property type="entry name" value="Peptidase_C45_hydrolase"/>
</dbReference>
<accession>A0A418PR84</accession>
<reference evidence="2 3" key="1">
    <citation type="submission" date="2018-09" db="EMBL/GenBank/DDBJ databases">
        <authorList>
            <person name="Wang X."/>
            <person name="Du Z."/>
        </authorList>
    </citation>
    <scope>NUCLEOTIDE SEQUENCE [LARGE SCALE GENOMIC DNA]</scope>
    <source>
        <strain evidence="2 3">N3</strain>
    </source>
</reference>
<dbReference type="RefSeq" id="WP_119478025.1">
    <property type="nucleotide sequence ID" value="NZ_QXML01000005.1"/>
</dbReference>
<dbReference type="OrthoDB" id="1109933at2"/>
<dbReference type="Pfam" id="PF03417">
    <property type="entry name" value="AAT"/>
    <property type="match status" value="1"/>
</dbReference>
<protein>
    <submittedName>
        <fullName evidence="2">Peptidase U34</fullName>
    </submittedName>
</protein>
<dbReference type="GO" id="GO:0006508">
    <property type="term" value="P:proteolysis"/>
    <property type="evidence" value="ECO:0007669"/>
    <property type="project" value="InterPro"/>
</dbReference>
<name>A0A418PR84_9BACT</name>
<dbReference type="Proteomes" id="UP000283522">
    <property type="component" value="Unassembled WGS sequence"/>
</dbReference>
<dbReference type="Gene3D" id="3.60.60.10">
    <property type="entry name" value="Penicillin V Acylase, Chain A"/>
    <property type="match status" value="1"/>
</dbReference>
<proteinExistence type="predicted"/>
<dbReference type="InterPro" id="IPR005322">
    <property type="entry name" value="Peptidase_C69"/>
</dbReference>
<keyword evidence="3" id="KW-1185">Reference proteome</keyword>
<gene>
    <name evidence="2" type="ORF">D0X99_11785</name>
</gene>
<evidence type="ECO:0000259" key="1">
    <source>
        <dbReference type="Pfam" id="PF03417"/>
    </source>
</evidence>
<dbReference type="PANTHER" id="PTHR12994:SF17">
    <property type="entry name" value="LD30995P"/>
    <property type="match status" value="1"/>
</dbReference>
<dbReference type="EMBL" id="QXML01000005">
    <property type="protein sequence ID" value="RIW15120.1"/>
    <property type="molecule type" value="Genomic_DNA"/>
</dbReference>
<comment type="caution">
    <text evidence="2">The sequence shown here is derived from an EMBL/GenBank/DDBJ whole genome shotgun (WGS) entry which is preliminary data.</text>
</comment>
<dbReference type="GO" id="GO:0070004">
    <property type="term" value="F:cysteine-type exopeptidase activity"/>
    <property type="evidence" value="ECO:0007669"/>
    <property type="project" value="InterPro"/>
</dbReference>
<dbReference type="PANTHER" id="PTHR12994">
    <property type="entry name" value="SECERNIN"/>
    <property type="match status" value="1"/>
</dbReference>
<evidence type="ECO:0000313" key="2">
    <source>
        <dbReference type="EMBL" id="RIW15120.1"/>
    </source>
</evidence>